<keyword evidence="2" id="KW-0812">Transmembrane</keyword>
<dbReference type="EMBL" id="AP022617">
    <property type="protein sequence ID" value="BBZ62844.1"/>
    <property type="molecule type" value="Genomic_DNA"/>
</dbReference>
<accession>A0AAD1N0M0</accession>
<dbReference type="RefSeq" id="WP_049771474.1">
    <property type="nucleotide sequence ID" value="NZ_AP022617.1"/>
</dbReference>
<dbReference type="AlphaFoldDB" id="A0AAD1N0M0"/>
<name>A0AAD1N0M0_MYCMB</name>
<sequence length="185" mass="20488">MSTHEGESASRTRRAGDIAISVMVALLVVVAVVGSLPDSAIKDTLAPMLQPLTRATGLDQSWGVFSPNPPRKLTEVEVHVIMSDGEDRVWRLDADRSLPGYRWRKLKEEVIRHNKLRPGLAKYVVREVTEPGERAVRVLMVVQTETLPLPGDGEPKTVRKLLFDQKIKPTQTRSPGDAPNPVATR</sequence>
<organism evidence="3 4">
    <name type="scientific">Mycolicibacterium monacense</name>
    <name type="common">Mycobacterium monacense</name>
    <dbReference type="NCBI Taxonomy" id="85693"/>
    <lineage>
        <taxon>Bacteria</taxon>
        <taxon>Bacillati</taxon>
        <taxon>Actinomycetota</taxon>
        <taxon>Actinomycetes</taxon>
        <taxon>Mycobacteriales</taxon>
        <taxon>Mycobacteriaceae</taxon>
        <taxon>Mycolicibacterium</taxon>
    </lineage>
</organism>
<proteinExistence type="predicted"/>
<keyword evidence="2" id="KW-0472">Membrane</keyword>
<evidence type="ECO:0000313" key="4">
    <source>
        <dbReference type="Proteomes" id="UP000466039"/>
    </source>
</evidence>
<feature type="region of interest" description="Disordered" evidence="1">
    <location>
        <begin position="164"/>
        <end position="185"/>
    </location>
</feature>
<keyword evidence="2" id="KW-1133">Transmembrane helix</keyword>
<keyword evidence="4" id="KW-1185">Reference proteome</keyword>
<protein>
    <submittedName>
        <fullName evidence="3">Uncharacterized protein</fullName>
    </submittedName>
</protein>
<feature type="transmembrane region" description="Helical" evidence="2">
    <location>
        <begin position="18"/>
        <end position="36"/>
    </location>
</feature>
<evidence type="ECO:0000256" key="1">
    <source>
        <dbReference type="SAM" id="MobiDB-lite"/>
    </source>
</evidence>
<dbReference type="Proteomes" id="UP000466039">
    <property type="component" value="Chromosome"/>
</dbReference>
<reference evidence="3 4" key="1">
    <citation type="journal article" date="2019" name="Emerg. Microbes Infect.">
        <title>Comprehensive subspecies identification of 175 nontuberculous mycobacteria species based on 7547 genomic profiles.</title>
        <authorList>
            <person name="Matsumoto Y."/>
            <person name="Kinjo T."/>
            <person name="Motooka D."/>
            <person name="Nabeya D."/>
            <person name="Jung N."/>
            <person name="Uechi K."/>
            <person name="Horii T."/>
            <person name="Iida T."/>
            <person name="Fujita J."/>
            <person name="Nakamura S."/>
        </authorList>
    </citation>
    <scope>NUCLEOTIDE SEQUENCE [LARGE SCALE GENOMIC DNA]</scope>
    <source>
        <strain evidence="3 4">JCM 15658</strain>
    </source>
</reference>
<evidence type="ECO:0000313" key="3">
    <source>
        <dbReference type="EMBL" id="BBZ62844.1"/>
    </source>
</evidence>
<evidence type="ECO:0000256" key="2">
    <source>
        <dbReference type="SAM" id="Phobius"/>
    </source>
</evidence>
<gene>
    <name evidence="3" type="ORF">MMON_41450</name>
</gene>